<evidence type="ECO:0000313" key="3">
    <source>
        <dbReference type="EMBL" id="XDJ67484.1"/>
    </source>
</evidence>
<sequence length="295" mass="32251">MNTIFGGDLHAGLSGLELAGSPFDLGEGILLRRTYAHQFAPFMLAFAKPSIGQPHPGPWKAASGGFAFDITAELFIPEDIEKKYESKVGIARLVVFLLRLGVNPAITLPVFANSSFSALAKMPDSQVLLQPFEIERRRFPLGVVGGQVTVEAATWVKERWRTAHKLTSSHAEFELAVDALDQGQFVQSHALALLSLWAALEALFSPSTTELSFRVSALIAAYLEEPGTARLARQKSIAKLYTKRSAAAHGKPNHDQKNLLDSFNLLREVLTKMLDSGRVPSKEDLEAKLFGAKLK</sequence>
<dbReference type="RefSeq" id="WP_368641643.1">
    <property type="nucleotide sequence ID" value="NZ_CP158259.1"/>
</dbReference>
<dbReference type="EMBL" id="CP158261">
    <property type="protein sequence ID" value="XDJ67484.1"/>
    <property type="molecule type" value="Genomic_DNA"/>
</dbReference>
<dbReference type="EMBL" id="CP158259">
    <property type="protein sequence ID" value="XDJ61024.1"/>
    <property type="molecule type" value="Genomic_DNA"/>
</dbReference>
<accession>A0AB39EA69</accession>
<organism evidence="2">
    <name type="scientific">Castellaniella ginsengisoli</name>
    <dbReference type="NCBI Taxonomy" id="546114"/>
    <lineage>
        <taxon>Bacteria</taxon>
        <taxon>Pseudomonadati</taxon>
        <taxon>Pseudomonadota</taxon>
        <taxon>Betaproteobacteria</taxon>
        <taxon>Burkholderiales</taxon>
        <taxon>Alcaligenaceae</taxon>
        <taxon>Castellaniella</taxon>
    </lineage>
</organism>
<evidence type="ECO:0000313" key="4">
    <source>
        <dbReference type="EMBL" id="XDJ84982.1"/>
    </source>
</evidence>
<evidence type="ECO:0000313" key="1">
    <source>
        <dbReference type="EMBL" id="XDJ61024.1"/>
    </source>
</evidence>
<evidence type="ECO:0000313" key="2">
    <source>
        <dbReference type="EMBL" id="XDJ64361.1"/>
    </source>
</evidence>
<proteinExistence type="predicted"/>
<protein>
    <recommendedName>
        <fullName evidence="5">Apea-like HEPN domain-containing protein</fullName>
    </recommendedName>
</protein>
<dbReference type="AlphaFoldDB" id="A0AB39EA69"/>
<dbReference type="EMBL" id="CP158260">
    <property type="protein sequence ID" value="XDJ64361.1"/>
    <property type="molecule type" value="Genomic_DNA"/>
</dbReference>
<name>A0AB39EA69_9BURK</name>
<dbReference type="EMBL" id="CP158268">
    <property type="protein sequence ID" value="XDJ84982.1"/>
    <property type="molecule type" value="Genomic_DNA"/>
</dbReference>
<gene>
    <name evidence="3" type="ORF">ABRY91_05505</name>
    <name evidence="1" type="ORF">ABRY92_13865</name>
    <name evidence="2" type="ORF">ABRZ03_03135</name>
    <name evidence="4" type="ORF">ABRZ08_12395</name>
</gene>
<reference evidence="2" key="1">
    <citation type="submission" date="2024-05" db="EMBL/GenBank/DDBJ databases">
        <authorList>
            <person name="Luo Y.-C."/>
            <person name="Nicholds J."/>
            <person name="Mortimer T."/>
            <person name="Maboni G."/>
        </authorList>
    </citation>
    <scope>NUCLEOTIDE SEQUENCE</scope>
    <source>
        <strain evidence="4">140124</strain>
        <strain evidence="3">145849</strain>
        <strain evidence="2">145850</strain>
        <strain evidence="1">145852</strain>
    </source>
</reference>
<evidence type="ECO:0008006" key="5">
    <source>
        <dbReference type="Google" id="ProtNLM"/>
    </source>
</evidence>